<dbReference type="WBParaSite" id="PSAMB.scaffold16215size1379.g36841.t1">
    <property type="protein sequence ID" value="PSAMB.scaffold16215size1379.g36841.t1"/>
    <property type="gene ID" value="PSAMB.scaffold16215size1379.g36841"/>
</dbReference>
<dbReference type="EC" id="3.4.11.21" evidence="2"/>
<name>A0A914V761_9BILA</name>
<organism evidence="4 5">
    <name type="scientific">Plectus sambesii</name>
    <dbReference type="NCBI Taxonomy" id="2011161"/>
    <lineage>
        <taxon>Eukaryota</taxon>
        <taxon>Metazoa</taxon>
        <taxon>Ecdysozoa</taxon>
        <taxon>Nematoda</taxon>
        <taxon>Chromadorea</taxon>
        <taxon>Plectida</taxon>
        <taxon>Plectina</taxon>
        <taxon>Plectoidea</taxon>
        <taxon>Plectidae</taxon>
        <taxon>Plectus</taxon>
    </lineage>
</organism>
<evidence type="ECO:0000313" key="5">
    <source>
        <dbReference type="WBParaSite" id="PSAMB.scaffold16215size1379.g36841.t1"/>
    </source>
</evidence>
<proteinExistence type="inferred from homology"/>
<dbReference type="SUPFAM" id="SSF53187">
    <property type="entry name" value="Zn-dependent exopeptidases"/>
    <property type="match status" value="1"/>
</dbReference>
<keyword evidence="3" id="KW-0031">Aminopeptidase</keyword>
<dbReference type="Gene3D" id="3.40.630.10">
    <property type="entry name" value="Zn peptidases"/>
    <property type="match status" value="1"/>
</dbReference>
<dbReference type="GO" id="GO:0004177">
    <property type="term" value="F:aminopeptidase activity"/>
    <property type="evidence" value="ECO:0007669"/>
    <property type="project" value="UniProtKB-KW"/>
</dbReference>
<keyword evidence="3" id="KW-0378">Hydrolase</keyword>
<dbReference type="PANTHER" id="PTHR28570">
    <property type="entry name" value="ASPARTYL AMINOPEPTIDASE"/>
    <property type="match status" value="1"/>
</dbReference>
<evidence type="ECO:0000256" key="3">
    <source>
        <dbReference type="RuleBase" id="RU004386"/>
    </source>
</evidence>
<dbReference type="InterPro" id="IPR001948">
    <property type="entry name" value="Peptidase_M18"/>
</dbReference>
<keyword evidence="3" id="KW-0645">Protease</keyword>
<dbReference type="PRINTS" id="PR00932">
    <property type="entry name" value="AMINO1PTASE"/>
</dbReference>
<dbReference type="GO" id="GO:0006508">
    <property type="term" value="P:proteolysis"/>
    <property type="evidence" value="ECO:0007669"/>
    <property type="project" value="UniProtKB-KW"/>
</dbReference>
<evidence type="ECO:0000256" key="1">
    <source>
        <dbReference type="ARBA" id="ARBA00001335"/>
    </source>
</evidence>
<keyword evidence="3" id="KW-0482">Metalloprotease</keyword>
<reference evidence="5" key="1">
    <citation type="submission" date="2022-11" db="UniProtKB">
        <authorList>
            <consortium name="WormBaseParasite"/>
        </authorList>
    </citation>
    <scope>IDENTIFICATION</scope>
</reference>
<accession>A0A914V761</accession>
<dbReference type="Pfam" id="PF02127">
    <property type="entry name" value="Peptidase_M18"/>
    <property type="match status" value="1"/>
</dbReference>
<evidence type="ECO:0000256" key="2">
    <source>
        <dbReference type="ARBA" id="ARBA00011965"/>
    </source>
</evidence>
<protein>
    <recommendedName>
        <fullName evidence="2">aspartyl aminopeptidase</fullName>
        <ecNumber evidence="2">3.4.11.21</ecNumber>
    </recommendedName>
</protein>
<keyword evidence="3" id="KW-0862">Zinc</keyword>
<dbReference type="GO" id="GO:0008270">
    <property type="term" value="F:zinc ion binding"/>
    <property type="evidence" value="ECO:0007669"/>
    <property type="project" value="InterPro"/>
</dbReference>
<keyword evidence="3" id="KW-0479">Metal-binding</keyword>
<comment type="catalytic activity">
    <reaction evidence="1">
        <text>Release of an N-terminal aspartate or glutamate from a peptide, with a preference for aspartate.</text>
        <dbReference type="EC" id="3.4.11.21"/>
    </reaction>
</comment>
<dbReference type="SUPFAM" id="SSF101821">
    <property type="entry name" value="Aminopeptidase/glucanase lid domain"/>
    <property type="match status" value="1"/>
</dbReference>
<dbReference type="Proteomes" id="UP000887566">
    <property type="component" value="Unplaced"/>
</dbReference>
<dbReference type="GO" id="GO:0008237">
    <property type="term" value="F:metallopeptidase activity"/>
    <property type="evidence" value="ECO:0007669"/>
    <property type="project" value="UniProtKB-KW"/>
</dbReference>
<sequence>MSPPSQSTMASAEATRMAKDFVAFLNRAVTPFHAVEECSKLLLAAGFNELKESETWKLEPKQKYFVTRNKSAIVAFAVGGQYKPSGGFSMVVGHTDSPCLRVKPRSKLTGSGFQQVGVSVYGGGLWRTWFDRDLTVAGRIIFKQ</sequence>
<dbReference type="AlphaFoldDB" id="A0A914V761"/>
<keyword evidence="4" id="KW-1185">Reference proteome</keyword>
<comment type="similarity">
    <text evidence="3">Belongs to the peptidase M18 family.</text>
</comment>
<evidence type="ECO:0000313" key="4">
    <source>
        <dbReference type="Proteomes" id="UP000887566"/>
    </source>
</evidence>
<dbReference type="PANTHER" id="PTHR28570:SF3">
    <property type="entry name" value="ASPARTYL AMINOPEPTIDASE"/>
    <property type="match status" value="1"/>
</dbReference>